<dbReference type="AlphaFoldDB" id="A0A0F9K7P7"/>
<organism evidence="1">
    <name type="scientific">marine sediment metagenome</name>
    <dbReference type="NCBI Taxonomy" id="412755"/>
    <lineage>
        <taxon>unclassified sequences</taxon>
        <taxon>metagenomes</taxon>
        <taxon>ecological metagenomes</taxon>
    </lineage>
</organism>
<sequence length="64" mass="7382">MAETDLRQHNKLVDRAVRILWDWCHETKPRLLNTEHAMAMGLLQGELMRLRELLAAPTEGETDG</sequence>
<dbReference type="EMBL" id="LAZR01008558">
    <property type="protein sequence ID" value="KKM78003.1"/>
    <property type="molecule type" value="Genomic_DNA"/>
</dbReference>
<name>A0A0F9K7P7_9ZZZZ</name>
<comment type="caution">
    <text evidence="1">The sequence shown here is derived from an EMBL/GenBank/DDBJ whole genome shotgun (WGS) entry which is preliminary data.</text>
</comment>
<protein>
    <submittedName>
        <fullName evidence="1">Uncharacterized protein</fullName>
    </submittedName>
</protein>
<accession>A0A0F9K7P7</accession>
<evidence type="ECO:0000313" key="1">
    <source>
        <dbReference type="EMBL" id="KKM78003.1"/>
    </source>
</evidence>
<proteinExistence type="predicted"/>
<gene>
    <name evidence="1" type="ORF">LCGC14_1364310</name>
</gene>
<reference evidence="1" key="1">
    <citation type="journal article" date="2015" name="Nature">
        <title>Complex archaea that bridge the gap between prokaryotes and eukaryotes.</title>
        <authorList>
            <person name="Spang A."/>
            <person name="Saw J.H."/>
            <person name="Jorgensen S.L."/>
            <person name="Zaremba-Niedzwiedzka K."/>
            <person name="Martijn J."/>
            <person name="Lind A.E."/>
            <person name="van Eijk R."/>
            <person name="Schleper C."/>
            <person name="Guy L."/>
            <person name="Ettema T.J."/>
        </authorList>
    </citation>
    <scope>NUCLEOTIDE SEQUENCE</scope>
</reference>